<dbReference type="InterPro" id="IPR001034">
    <property type="entry name" value="DeoR_HTH"/>
</dbReference>
<gene>
    <name evidence="5" type="ORF">Nans01_32500</name>
</gene>
<dbReference type="Pfam" id="PF00455">
    <property type="entry name" value="DeoRC"/>
    <property type="match status" value="1"/>
</dbReference>
<dbReference type="SUPFAM" id="SSF46785">
    <property type="entry name" value="Winged helix' DNA-binding domain"/>
    <property type="match status" value="1"/>
</dbReference>
<dbReference type="AlphaFoldDB" id="A0A9W6P7G8"/>
<dbReference type="InterPro" id="IPR036390">
    <property type="entry name" value="WH_DNA-bd_sf"/>
</dbReference>
<dbReference type="SUPFAM" id="SSF100950">
    <property type="entry name" value="NagB/RpiA/CoA transferase-like"/>
    <property type="match status" value="1"/>
</dbReference>
<organism evidence="5 6">
    <name type="scientific">Nocardiopsis ansamitocini</name>
    <dbReference type="NCBI Taxonomy" id="1670832"/>
    <lineage>
        <taxon>Bacteria</taxon>
        <taxon>Bacillati</taxon>
        <taxon>Actinomycetota</taxon>
        <taxon>Actinomycetes</taxon>
        <taxon>Streptosporangiales</taxon>
        <taxon>Nocardiopsidaceae</taxon>
        <taxon>Nocardiopsis</taxon>
    </lineage>
</organism>
<feature type="domain" description="HTH deoR-type" evidence="4">
    <location>
        <begin position="10"/>
        <end position="65"/>
    </location>
</feature>
<evidence type="ECO:0000259" key="4">
    <source>
        <dbReference type="PROSITE" id="PS51000"/>
    </source>
</evidence>
<dbReference type="Proteomes" id="UP001165092">
    <property type="component" value="Unassembled WGS sequence"/>
</dbReference>
<evidence type="ECO:0000313" key="6">
    <source>
        <dbReference type="Proteomes" id="UP001165092"/>
    </source>
</evidence>
<reference evidence="5" key="1">
    <citation type="submission" date="2023-02" db="EMBL/GenBank/DDBJ databases">
        <title>Nocardiopsis ansamitocini NBRC 112285.</title>
        <authorList>
            <person name="Ichikawa N."/>
            <person name="Sato H."/>
            <person name="Tonouchi N."/>
        </authorList>
    </citation>
    <scope>NUCLEOTIDE SEQUENCE</scope>
    <source>
        <strain evidence="5">NBRC 112285</strain>
    </source>
</reference>
<keyword evidence="6" id="KW-1185">Reference proteome</keyword>
<dbReference type="InterPro" id="IPR037171">
    <property type="entry name" value="NagB/RpiA_transferase-like"/>
</dbReference>
<dbReference type="SMART" id="SM01134">
    <property type="entry name" value="DeoRC"/>
    <property type="match status" value="1"/>
</dbReference>
<comment type="caution">
    <text evidence="5">The sequence shown here is derived from an EMBL/GenBank/DDBJ whole genome shotgun (WGS) entry which is preliminary data.</text>
</comment>
<dbReference type="InterPro" id="IPR018356">
    <property type="entry name" value="Tscrpt_reg_HTH_DeoR_CS"/>
</dbReference>
<proteinExistence type="predicted"/>
<dbReference type="RefSeq" id="WP_285760364.1">
    <property type="nucleotide sequence ID" value="NZ_BSQG01000005.1"/>
</dbReference>
<dbReference type="Pfam" id="PF08220">
    <property type="entry name" value="HTH_DeoR"/>
    <property type="match status" value="1"/>
</dbReference>
<dbReference type="GO" id="GO:0003700">
    <property type="term" value="F:DNA-binding transcription factor activity"/>
    <property type="evidence" value="ECO:0007669"/>
    <property type="project" value="InterPro"/>
</dbReference>
<accession>A0A9W6P7G8</accession>
<keyword evidence="2" id="KW-0238">DNA-binding</keyword>
<dbReference type="PROSITE" id="PS51000">
    <property type="entry name" value="HTH_DEOR_2"/>
    <property type="match status" value="1"/>
</dbReference>
<dbReference type="InterPro" id="IPR036388">
    <property type="entry name" value="WH-like_DNA-bd_sf"/>
</dbReference>
<dbReference type="InterPro" id="IPR050313">
    <property type="entry name" value="Carb_Metab_HTH_regulators"/>
</dbReference>
<keyword evidence="1" id="KW-0805">Transcription regulation</keyword>
<dbReference type="SMART" id="SM00420">
    <property type="entry name" value="HTH_DEOR"/>
    <property type="match status" value="1"/>
</dbReference>
<evidence type="ECO:0000313" key="5">
    <source>
        <dbReference type="EMBL" id="GLU48899.1"/>
    </source>
</evidence>
<dbReference type="GO" id="GO:0003677">
    <property type="term" value="F:DNA binding"/>
    <property type="evidence" value="ECO:0007669"/>
    <property type="project" value="UniProtKB-KW"/>
</dbReference>
<evidence type="ECO:0000256" key="2">
    <source>
        <dbReference type="ARBA" id="ARBA00023125"/>
    </source>
</evidence>
<dbReference type="EMBL" id="BSQG01000005">
    <property type="protein sequence ID" value="GLU48899.1"/>
    <property type="molecule type" value="Genomic_DNA"/>
</dbReference>
<dbReference type="PANTHER" id="PTHR30363:SF44">
    <property type="entry name" value="AGA OPERON TRANSCRIPTIONAL REPRESSOR-RELATED"/>
    <property type="match status" value="1"/>
</dbReference>
<evidence type="ECO:0000256" key="3">
    <source>
        <dbReference type="ARBA" id="ARBA00023163"/>
    </source>
</evidence>
<evidence type="ECO:0000256" key="1">
    <source>
        <dbReference type="ARBA" id="ARBA00023015"/>
    </source>
</evidence>
<dbReference type="PRINTS" id="PR00037">
    <property type="entry name" value="HTHLACR"/>
</dbReference>
<dbReference type="InterPro" id="IPR014036">
    <property type="entry name" value="DeoR-like_C"/>
</dbReference>
<dbReference type="PROSITE" id="PS00894">
    <property type="entry name" value="HTH_DEOR_1"/>
    <property type="match status" value="1"/>
</dbReference>
<dbReference type="Gene3D" id="1.10.10.10">
    <property type="entry name" value="Winged helix-like DNA-binding domain superfamily/Winged helix DNA-binding domain"/>
    <property type="match status" value="1"/>
</dbReference>
<dbReference type="PANTHER" id="PTHR30363">
    <property type="entry name" value="HTH-TYPE TRANSCRIPTIONAL REGULATOR SRLR-RELATED"/>
    <property type="match status" value="1"/>
</dbReference>
<name>A0A9W6P7G8_9ACTN</name>
<protein>
    <submittedName>
        <fullName evidence="5">DeoR family transcriptional regulator</fullName>
    </submittedName>
</protein>
<keyword evidence="3" id="KW-0804">Transcription</keyword>
<sequence>MAREGKPVFAAERRERILELVRANGTMALRDLADRVCASEVTVRRDVRTLEAQGLIDRRRGGAALPGRIRAGDTRSADHARSEWPAIARSAARLVVDDDAIVLGPGDATEALARELTGRAGLTVVTNSLRVAQVLAEATGVEVVMTGGTLRGSLMALVGSAAEHSLGGLRVHRAFVSGNGVTAERGLSTSNAAVASVDRALVACAEEVIVLADHTTVGADTMVQTVAPEAIAHLVTDNHADPEILMTLEDTGTTVHVAVPESDRGE</sequence>